<dbReference type="Pfam" id="PF00149">
    <property type="entry name" value="Metallophos"/>
    <property type="match status" value="1"/>
</dbReference>
<organism evidence="3 4">
    <name type="scientific">Actinotalea lenta</name>
    <dbReference type="NCBI Taxonomy" id="3064654"/>
    <lineage>
        <taxon>Bacteria</taxon>
        <taxon>Bacillati</taxon>
        <taxon>Actinomycetota</taxon>
        <taxon>Actinomycetes</taxon>
        <taxon>Micrococcales</taxon>
        <taxon>Cellulomonadaceae</taxon>
        <taxon>Actinotalea</taxon>
    </lineage>
</organism>
<dbReference type="RefSeq" id="WP_304601723.1">
    <property type="nucleotide sequence ID" value="NZ_JAUQYP010000001.1"/>
</dbReference>
<dbReference type="InterPro" id="IPR029052">
    <property type="entry name" value="Metallo-depent_PP-like"/>
</dbReference>
<feature type="transmembrane region" description="Helical" evidence="1">
    <location>
        <begin position="23"/>
        <end position="45"/>
    </location>
</feature>
<evidence type="ECO:0000313" key="3">
    <source>
        <dbReference type="EMBL" id="MDO8108135.1"/>
    </source>
</evidence>
<sequence length="544" mass="56922">MKDDELPDQVPEVSRPPRRLRRALSWAGVVLIAVLGALVFGVTTAQADGTLGPHLARYEMTVDHEITVDLGPLGTVVIDSPLPATLGARVVVEEIPAELTTLDGPATLDSLSGDLQRYVQFFTAPQATIEAAARALALDAARRAAIALLAAAAAGELVRWLLGARRRAELWASVRRHRGLLAGGTALAVLVIGTVTASGQRPPSPESDGIPSAVFNGTPLQGARITGRLAGLVDTYGAQAIQAYRQNEAFYATAADNVEKAWDAKMQRERAAAVLMPSPPGPANTITALVVSDLHCNVGMAGVITRVARLADVDMVLNAGDSTVDGTAVEAYCVQTFAHAVPSGVPYVISDGNHDSAKTAQEERAVGATVLSGRVVTVDGIRILGDSDPNKTRIGEGTSLASDETASQEGHRLADVACEDGDVDLLLIHTPWVGDEALQRGCVPAQISGHLHTRYGPTRVGAGVRYISSSTAGAKLNEPTIGPLNGTAELTVLTFDADTHRILYHRLVQVRPSGEALVGPRLAWPSGAPPEPLPQAPSGITVPF</sequence>
<proteinExistence type="predicted"/>
<reference evidence="3 4" key="1">
    <citation type="submission" date="2023-07" db="EMBL/GenBank/DDBJ databases">
        <title>Description of novel actinomycetes strains, isolated from tidal flat sediment.</title>
        <authorList>
            <person name="Lu C."/>
        </authorList>
    </citation>
    <scope>NUCLEOTIDE SEQUENCE [LARGE SCALE GENOMIC DNA]</scope>
    <source>
        <strain evidence="3 4">SYSU T00b441</strain>
    </source>
</reference>
<dbReference type="SUPFAM" id="SSF56300">
    <property type="entry name" value="Metallo-dependent phosphatases"/>
    <property type="match status" value="1"/>
</dbReference>
<name>A0ABT9DB75_9CELL</name>
<evidence type="ECO:0000259" key="2">
    <source>
        <dbReference type="Pfam" id="PF00149"/>
    </source>
</evidence>
<keyword evidence="1" id="KW-0812">Transmembrane</keyword>
<dbReference type="Proteomes" id="UP001232536">
    <property type="component" value="Unassembled WGS sequence"/>
</dbReference>
<feature type="domain" description="Calcineurin-like phosphoesterase" evidence="2">
    <location>
        <begin position="288"/>
        <end position="453"/>
    </location>
</feature>
<keyword evidence="1" id="KW-1133">Transmembrane helix</keyword>
<protein>
    <submittedName>
        <fullName evidence="3">Metallophosphoesterase</fullName>
    </submittedName>
</protein>
<comment type="caution">
    <text evidence="3">The sequence shown here is derived from an EMBL/GenBank/DDBJ whole genome shotgun (WGS) entry which is preliminary data.</text>
</comment>
<dbReference type="InterPro" id="IPR004843">
    <property type="entry name" value="Calcineurin-like_PHP"/>
</dbReference>
<evidence type="ECO:0000313" key="4">
    <source>
        <dbReference type="Proteomes" id="UP001232536"/>
    </source>
</evidence>
<evidence type="ECO:0000256" key="1">
    <source>
        <dbReference type="SAM" id="Phobius"/>
    </source>
</evidence>
<dbReference type="Gene3D" id="3.60.21.10">
    <property type="match status" value="1"/>
</dbReference>
<keyword evidence="1" id="KW-0472">Membrane</keyword>
<accession>A0ABT9DB75</accession>
<gene>
    <name evidence="3" type="ORF">Q6348_13110</name>
</gene>
<keyword evidence="4" id="KW-1185">Reference proteome</keyword>
<dbReference type="EMBL" id="JAUQYP010000001">
    <property type="protein sequence ID" value="MDO8108135.1"/>
    <property type="molecule type" value="Genomic_DNA"/>
</dbReference>